<accession>A0A164HUE2</accession>
<evidence type="ECO:0000313" key="2">
    <source>
        <dbReference type="Proteomes" id="UP000076858"/>
    </source>
</evidence>
<name>A0A164HUE2_9CRUS</name>
<dbReference type="Proteomes" id="UP000076858">
    <property type="component" value="Unassembled WGS sequence"/>
</dbReference>
<keyword evidence="2" id="KW-1185">Reference proteome</keyword>
<dbReference type="AlphaFoldDB" id="A0A164HUE2"/>
<organism evidence="1 2">
    <name type="scientific">Daphnia magna</name>
    <dbReference type="NCBI Taxonomy" id="35525"/>
    <lineage>
        <taxon>Eukaryota</taxon>
        <taxon>Metazoa</taxon>
        <taxon>Ecdysozoa</taxon>
        <taxon>Arthropoda</taxon>
        <taxon>Crustacea</taxon>
        <taxon>Branchiopoda</taxon>
        <taxon>Diplostraca</taxon>
        <taxon>Cladocera</taxon>
        <taxon>Anomopoda</taxon>
        <taxon>Daphniidae</taxon>
        <taxon>Daphnia</taxon>
    </lineage>
</organism>
<evidence type="ECO:0000313" key="1">
    <source>
        <dbReference type="EMBL" id="KZS00575.1"/>
    </source>
</evidence>
<gene>
    <name evidence="1" type="ORF">APZ42_003082</name>
</gene>
<reference evidence="1 2" key="1">
    <citation type="submission" date="2016-03" db="EMBL/GenBank/DDBJ databases">
        <title>EvidentialGene: Evidence-directed Construction of Genes on Genomes.</title>
        <authorList>
            <person name="Gilbert D.G."/>
            <person name="Choi J.-H."/>
            <person name="Mockaitis K."/>
            <person name="Colbourne J."/>
            <person name="Pfrender M."/>
        </authorList>
    </citation>
    <scope>NUCLEOTIDE SEQUENCE [LARGE SCALE GENOMIC DNA]</scope>
    <source>
        <strain evidence="1 2">Xinb3</strain>
        <tissue evidence="1">Complete organism</tissue>
    </source>
</reference>
<protein>
    <submittedName>
        <fullName evidence="1">Uncharacterized protein</fullName>
    </submittedName>
</protein>
<dbReference type="EMBL" id="LRGB01009449">
    <property type="protein sequence ID" value="KZS00575.1"/>
    <property type="molecule type" value="Genomic_DNA"/>
</dbReference>
<comment type="caution">
    <text evidence="1">The sequence shown here is derived from an EMBL/GenBank/DDBJ whole genome shotgun (WGS) entry which is preliminary data.</text>
</comment>
<proteinExistence type="predicted"/>
<sequence length="69" mass="8037">MYISFTLTIRTSPCDAYFPQLFFIFILNFLTRKKENSSLLIDDTNKNMKNVNVNVFPVEKRRDIASVAS</sequence>